<dbReference type="Proteomes" id="UP000481043">
    <property type="component" value="Unassembled WGS sequence"/>
</dbReference>
<dbReference type="InterPro" id="IPR034660">
    <property type="entry name" value="DinB/YfiT-like"/>
</dbReference>
<dbReference type="Pfam" id="PF12867">
    <property type="entry name" value="DinB_2"/>
    <property type="match status" value="1"/>
</dbReference>
<organism evidence="2 3">
    <name type="scientific">Bacillus mesophilus</name>
    <dbReference type="NCBI Taxonomy" id="1808955"/>
    <lineage>
        <taxon>Bacteria</taxon>
        <taxon>Bacillati</taxon>
        <taxon>Bacillota</taxon>
        <taxon>Bacilli</taxon>
        <taxon>Bacillales</taxon>
        <taxon>Bacillaceae</taxon>
        <taxon>Bacillus</taxon>
    </lineage>
</organism>
<protein>
    <submittedName>
        <fullName evidence="2">DinB family protein</fullName>
    </submittedName>
</protein>
<evidence type="ECO:0000313" key="2">
    <source>
        <dbReference type="EMBL" id="NEY73866.1"/>
    </source>
</evidence>
<dbReference type="InterPro" id="IPR024775">
    <property type="entry name" value="DinB-like"/>
</dbReference>
<gene>
    <name evidence="2" type="ORF">G4D63_19330</name>
</gene>
<accession>A0A6M0QC50</accession>
<dbReference type="SUPFAM" id="SSF109854">
    <property type="entry name" value="DinB/YfiT-like putative metalloenzymes"/>
    <property type="match status" value="1"/>
</dbReference>
<comment type="caution">
    <text evidence="2">The sequence shown here is derived from an EMBL/GenBank/DDBJ whole genome shotgun (WGS) entry which is preliminary data.</text>
</comment>
<feature type="domain" description="DinB-like" evidence="1">
    <location>
        <begin position="9"/>
        <end position="139"/>
    </location>
</feature>
<sequence>MKGKREILEWVEKLDSVEEQMWFQPMSEGKWAIADVISHFISWDRFCMDYRMPYMEKALPFPKLDVNVDHVNKTASVYARSGITKKQLIHEYDQTRGMLVSILEEWPEETFHKVVKLGSQEIRVADYFSSHIEHDQEHIKKINDFLEKNSANSIETV</sequence>
<dbReference type="RefSeq" id="WP_163181730.1">
    <property type="nucleotide sequence ID" value="NZ_JAAIWM010000010.1"/>
</dbReference>
<name>A0A6M0QC50_9BACI</name>
<dbReference type="EMBL" id="JAAIWM010000010">
    <property type="protein sequence ID" value="NEY73866.1"/>
    <property type="molecule type" value="Genomic_DNA"/>
</dbReference>
<reference evidence="2 3" key="1">
    <citation type="submission" date="2020-02" db="EMBL/GenBank/DDBJ databases">
        <title>Bacillus aquiflavi sp. nov., isolated from yellow water of strong flavor Chinese baijiu in Yibin region of China.</title>
        <authorList>
            <person name="Xie J."/>
        </authorList>
    </citation>
    <scope>NUCLEOTIDE SEQUENCE [LARGE SCALE GENOMIC DNA]</scope>
    <source>
        <strain evidence="2 3">SA4</strain>
    </source>
</reference>
<proteinExistence type="predicted"/>
<evidence type="ECO:0000259" key="1">
    <source>
        <dbReference type="Pfam" id="PF12867"/>
    </source>
</evidence>
<evidence type="ECO:0000313" key="3">
    <source>
        <dbReference type="Proteomes" id="UP000481043"/>
    </source>
</evidence>
<keyword evidence="3" id="KW-1185">Reference proteome</keyword>
<dbReference type="Gene3D" id="1.20.120.450">
    <property type="entry name" value="dinb family like domain"/>
    <property type="match status" value="1"/>
</dbReference>
<dbReference type="AlphaFoldDB" id="A0A6M0QC50"/>